<evidence type="ECO:0000256" key="1">
    <source>
        <dbReference type="ARBA" id="ARBA00023125"/>
    </source>
</evidence>
<feature type="DNA-binding region" description="H-T-H motif" evidence="2">
    <location>
        <begin position="32"/>
        <end position="51"/>
    </location>
</feature>
<organism evidence="4 5">
    <name type="scientific">Lachnospira intestinalis</name>
    <dbReference type="NCBI Taxonomy" id="3133158"/>
    <lineage>
        <taxon>Bacteria</taxon>
        <taxon>Bacillati</taxon>
        <taxon>Bacillota</taxon>
        <taxon>Clostridia</taxon>
        <taxon>Lachnospirales</taxon>
        <taxon>Lachnospiraceae</taxon>
        <taxon>Lachnospira</taxon>
    </lineage>
</organism>
<reference evidence="4" key="1">
    <citation type="submission" date="2024-03" db="EMBL/GenBank/DDBJ databases">
        <title>Human intestinal bacterial collection.</title>
        <authorList>
            <person name="Pauvert C."/>
            <person name="Hitch T.C.A."/>
            <person name="Clavel T."/>
        </authorList>
    </citation>
    <scope>NUCLEOTIDE SEQUENCE [LARGE SCALE GENOMIC DNA]</scope>
    <source>
        <strain evidence="4">CLA-AA-H89B</strain>
    </source>
</reference>
<feature type="domain" description="HTH tetR-type" evidence="3">
    <location>
        <begin position="9"/>
        <end position="69"/>
    </location>
</feature>
<dbReference type="PANTHER" id="PTHR43479">
    <property type="entry name" value="ACREF/ENVCD OPERON REPRESSOR-RELATED"/>
    <property type="match status" value="1"/>
</dbReference>
<protein>
    <submittedName>
        <fullName evidence="4">TetR/AcrR family transcriptional regulator</fullName>
    </submittedName>
</protein>
<dbReference type="InterPro" id="IPR023772">
    <property type="entry name" value="DNA-bd_HTH_TetR-type_CS"/>
</dbReference>
<evidence type="ECO:0000313" key="5">
    <source>
        <dbReference type="Proteomes" id="UP001546774"/>
    </source>
</evidence>
<gene>
    <name evidence="4" type="ORF">WMO37_10455</name>
</gene>
<dbReference type="SUPFAM" id="SSF46689">
    <property type="entry name" value="Homeodomain-like"/>
    <property type="match status" value="1"/>
</dbReference>
<dbReference type="InterPro" id="IPR001647">
    <property type="entry name" value="HTH_TetR"/>
</dbReference>
<comment type="caution">
    <text evidence="4">The sequence shown here is derived from an EMBL/GenBank/DDBJ whole genome shotgun (WGS) entry which is preliminary data.</text>
</comment>
<evidence type="ECO:0000256" key="2">
    <source>
        <dbReference type="PROSITE-ProRule" id="PRU00335"/>
    </source>
</evidence>
<name>A0ABV1H6U8_9FIRM</name>
<sequence length="213" mass="24279">MGKLESNKLQKRTSLLNTAFNLFTTKGVSKTSIAEISKNAGIAKGTFYLYFKDKYDIRNKLVSHESSKLFKHAAANLTQYCLKNNLTLGFEDKIIFIADHIINALNEDKTLLTFISKNLSWGIFREALTSNIAEDDVNFKDVFYSMIDCAEYEIEEPEIMLFLITELVSSTCYSAILYEEPANIETIKPYLFTTIRGIIRQHETAPKAQAEMQ</sequence>
<evidence type="ECO:0000259" key="3">
    <source>
        <dbReference type="PROSITE" id="PS50977"/>
    </source>
</evidence>
<proteinExistence type="predicted"/>
<evidence type="ECO:0000313" key="4">
    <source>
        <dbReference type="EMBL" id="MEQ2555425.1"/>
    </source>
</evidence>
<dbReference type="Pfam" id="PF00440">
    <property type="entry name" value="TetR_N"/>
    <property type="match status" value="1"/>
</dbReference>
<dbReference type="PROSITE" id="PS50977">
    <property type="entry name" value="HTH_TETR_2"/>
    <property type="match status" value="1"/>
</dbReference>
<dbReference type="PRINTS" id="PR00455">
    <property type="entry name" value="HTHTETR"/>
</dbReference>
<dbReference type="Gene3D" id="1.10.357.10">
    <property type="entry name" value="Tetracycline Repressor, domain 2"/>
    <property type="match status" value="1"/>
</dbReference>
<dbReference type="PANTHER" id="PTHR43479:SF11">
    <property type="entry name" value="ACREF_ENVCD OPERON REPRESSOR-RELATED"/>
    <property type="match status" value="1"/>
</dbReference>
<dbReference type="InterPro" id="IPR050624">
    <property type="entry name" value="HTH-type_Tx_Regulator"/>
</dbReference>
<accession>A0ABV1H6U8</accession>
<keyword evidence="5" id="KW-1185">Reference proteome</keyword>
<dbReference type="PROSITE" id="PS01081">
    <property type="entry name" value="HTH_TETR_1"/>
    <property type="match status" value="1"/>
</dbReference>
<dbReference type="Proteomes" id="UP001546774">
    <property type="component" value="Unassembled WGS sequence"/>
</dbReference>
<dbReference type="EMBL" id="JBBMFS010000008">
    <property type="protein sequence ID" value="MEQ2555425.1"/>
    <property type="molecule type" value="Genomic_DNA"/>
</dbReference>
<keyword evidence="1 2" id="KW-0238">DNA-binding</keyword>
<dbReference type="InterPro" id="IPR009057">
    <property type="entry name" value="Homeodomain-like_sf"/>
</dbReference>